<dbReference type="PROSITE" id="PS50268">
    <property type="entry name" value="CADHERIN_2"/>
    <property type="match status" value="1"/>
</dbReference>
<dbReference type="InterPro" id="IPR002126">
    <property type="entry name" value="Cadherin-like_dom"/>
</dbReference>
<dbReference type="EMBL" id="WYET01000004">
    <property type="protein sequence ID" value="NVN18459.1"/>
    <property type="molecule type" value="Genomic_DNA"/>
</dbReference>
<dbReference type="AlphaFoldDB" id="A0A850NF51"/>
<dbReference type="InterPro" id="IPR015919">
    <property type="entry name" value="Cadherin-like_sf"/>
</dbReference>
<dbReference type="InterPro" id="IPR011889">
    <property type="entry name" value="Liste_lipo_26"/>
</dbReference>
<sequence length="499" mass="55276">MTIKFEKLFFLFLLVCALQSCDNDSLEDVNGAPIAHGDTFSVKEDVDEQTIIGTIEATDPDDDKLIFEIRSGGNDLFEISPEGEISLAPGKYLDYETVKEHSLVVMVSDGIIDRFRGVMVKVEDVEEPIEDNSRPFIITWKTNMGNQTLHIGANTDYSYDFTIDWGDGTIEEIVEIAPEAFEHTYEIAGTYTVSIKGEFPSFSFEEDYSYVKSIDQWGDVVWKDLSFAFALCANMQYNASDVPDLSNVTSLEGLFYGAGFFNADLGDWDTSKVTNMERTFSGSKSFNGDISSWDTSKVTNMSEMFAGTDVFNADIGNWDTSNVLDMSGMFFGAYAFNIDIGNWNTSNVTDMSNMFRTANSFNGNINDWKTSSVTTMSGMFAHATSFNGDLSEWNTTNVVNMQMMFKGATSFDQDLGGWDIGSLTMLEDMFIASGISAVNLSNTFIGWSSYADQNGGPSNITVGLDNLSICLGDGINALQNLFDNYQWDYTGNLNLVECN</sequence>
<dbReference type="Pfam" id="PF03382">
    <property type="entry name" value="DUF285"/>
    <property type="match status" value="1"/>
</dbReference>
<keyword evidence="4" id="KW-1185">Reference proteome</keyword>
<proteinExistence type="predicted"/>
<dbReference type="GO" id="GO:0016020">
    <property type="term" value="C:membrane"/>
    <property type="evidence" value="ECO:0007669"/>
    <property type="project" value="InterPro"/>
</dbReference>
<feature type="domain" description="PKD" evidence="1">
    <location>
        <begin position="161"/>
        <end position="195"/>
    </location>
</feature>
<feature type="domain" description="Cadherin" evidence="2">
    <location>
        <begin position="39"/>
        <end position="137"/>
    </location>
</feature>
<dbReference type="SUPFAM" id="SSF49313">
    <property type="entry name" value="Cadherin-like"/>
    <property type="match status" value="1"/>
</dbReference>
<dbReference type="Proteomes" id="UP000558089">
    <property type="component" value="Unassembled WGS sequence"/>
</dbReference>
<dbReference type="NCBIfam" id="TIGR02167">
    <property type="entry name" value="Liste_lipo_26"/>
    <property type="match status" value="4"/>
</dbReference>
<dbReference type="GO" id="GO:0005509">
    <property type="term" value="F:calcium ion binding"/>
    <property type="evidence" value="ECO:0007669"/>
    <property type="project" value="InterPro"/>
</dbReference>
<dbReference type="InterPro" id="IPR013783">
    <property type="entry name" value="Ig-like_fold"/>
</dbReference>
<dbReference type="SMART" id="SM00112">
    <property type="entry name" value="CA"/>
    <property type="match status" value="1"/>
</dbReference>
<name>A0A850NF51_9FLAO</name>
<evidence type="ECO:0000313" key="3">
    <source>
        <dbReference type="EMBL" id="NVN18459.1"/>
    </source>
</evidence>
<dbReference type="Gene3D" id="2.60.40.60">
    <property type="entry name" value="Cadherins"/>
    <property type="match status" value="1"/>
</dbReference>
<evidence type="ECO:0000259" key="2">
    <source>
        <dbReference type="PROSITE" id="PS50268"/>
    </source>
</evidence>
<gene>
    <name evidence="3" type="ORF">GUA46_08905</name>
</gene>
<dbReference type="InterPro" id="IPR000601">
    <property type="entry name" value="PKD_dom"/>
</dbReference>
<accession>A0A850NF51</accession>
<reference evidence="3 4" key="1">
    <citation type="submission" date="2020-01" db="EMBL/GenBank/DDBJ databases">
        <title>Draft Genome Analysis of Muricauda sp. HICW Isolated from coastal seawater of PR China.</title>
        <authorList>
            <person name="Chen M.-X."/>
        </authorList>
    </citation>
    <scope>NUCLEOTIDE SEQUENCE [LARGE SCALE GENOMIC DNA]</scope>
    <source>
        <strain evidence="3 4">HICW</strain>
    </source>
</reference>
<evidence type="ECO:0000259" key="1">
    <source>
        <dbReference type="PROSITE" id="PS50093"/>
    </source>
</evidence>
<dbReference type="PROSITE" id="PS50093">
    <property type="entry name" value="PKD"/>
    <property type="match status" value="1"/>
</dbReference>
<dbReference type="Pfam" id="PF00028">
    <property type="entry name" value="Cadherin"/>
    <property type="match status" value="1"/>
</dbReference>
<organism evidence="3 4">
    <name type="scientific">Flagellimonas chongwuensis</name>
    <dbReference type="NCBI Taxonomy" id="2697365"/>
    <lineage>
        <taxon>Bacteria</taxon>
        <taxon>Pseudomonadati</taxon>
        <taxon>Bacteroidota</taxon>
        <taxon>Flavobacteriia</taxon>
        <taxon>Flavobacteriales</taxon>
        <taxon>Flavobacteriaceae</taxon>
        <taxon>Flagellimonas</taxon>
    </lineage>
</organism>
<dbReference type="PROSITE" id="PS51257">
    <property type="entry name" value="PROKAR_LIPOPROTEIN"/>
    <property type="match status" value="1"/>
</dbReference>
<protein>
    <submittedName>
        <fullName evidence="3">BspA family leucine-rich repeat surface protein</fullName>
    </submittedName>
</protein>
<dbReference type="Gene3D" id="2.60.40.10">
    <property type="entry name" value="Immunoglobulins"/>
    <property type="match status" value="1"/>
</dbReference>
<dbReference type="GO" id="GO:0007156">
    <property type="term" value="P:homophilic cell adhesion via plasma membrane adhesion molecules"/>
    <property type="evidence" value="ECO:0007669"/>
    <property type="project" value="InterPro"/>
</dbReference>
<dbReference type="CDD" id="cd11304">
    <property type="entry name" value="Cadherin_repeat"/>
    <property type="match status" value="1"/>
</dbReference>
<dbReference type="RefSeq" id="WP_176620198.1">
    <property type="nucleotide sequence ID" value="NZ_WYET01000004.1"/>
</dbReference>
<comment type="caution">
    <text evidence="3">The sequence shown here is derived from an EMBL/GenBank/DDBJ whole genome shotgun (WGS) entry which is preliminary data.</text>
</comment>
<dbReference type="InterPro" id="IPR005046">
    <property type="entry name" value="DUF285"/>
</dbReference>
<evidence type="ECO:0000313" key="4">
    <source>
        <dbReference type="Proteomes" id="UP000558089"/>
    </source>
</evidence>